<reference evidence="8" key="1">
    <citation type="journal article" date="2014" name="Int. J. Syst. Evol. Microbiol.">
        <title>Complete genome sequence of Corynebacterium casei LMG S-19264T (=DSM 44701T), isolated from a smear-ripened cheese.</title>
        <authorList>
            <consortium name="US DOE Joint Genome Institute (JGI-PGF)"/>
            <person name="Walter F."/>
            <person name="Albersmeier A."/>
            <person name="Kalinowski J."/>
            <person name="Ruckert C."/>
        </authorList>
    </citation>
    <scope>NUCLEOTIDE SEQUENCE</scope>
    <source>
        <strain evidence="8">JCM 4714</strain>
    </source>
</reference>
<evidence type="ECO:0000313" key="9">
    <source>
        <dbReference type="Proteomes" id="UP000655443"/>
    </source>
</evidence>
<gene>
    <name evidence="5 8" type="primary">ispF</name>
    <name evidence="8" type="ORF">GCM10010339_51300</name>
</gene>
<comment type="cofactor">
    <cofactor evidence="5">
        <name>a divalent metal cation</name>
        <dbReference type="ChEBI" id="CHEBI:60240"/>
    </cofactor>
    <text evidence="5">Binds 1 divalent metal cation per subunit.</text>
</comment>
<dbReference type="NCBIfam" id="TIGR00151">
    <property type="entry name" value="ispF"/>
    <property type="match status" value="1"/>
</dbReference>
<feature type="binding site" evidence="5">
    <location>
        <begin position="23"/>
        <end position="25"/>
    </location>
    <ligand>
        <name>4-CDP-2-C-methyl-D-erythritol 2-phosphate</name>
        <dbReference type="ChEBI" id="CHEBI:57919"/>
    </ligand>
</feature>
<feature type="binding site" evidence="5">
    <location>
        <position position="58"/>
    </location>
    <ligand>
        <name>a divalent metal cation</name>
        <dbReference type="ChEBI" id="CHEBI:60240"/>
    </ligand>
</feature>
<organism evidence="8 9">
    <name type="scientific">Streptomyces alanosinicus</name>
    <dbReference type="NCBI Taxonomy" id="68171"/>
    <lineage>
        <taxon>Bacteria</taxon>
        <taxon>Bacillati</taxon>
        <taxon>Actinomycetota</taxon>
        <taxon>Actinomycetes</taxon>
        <taxon>Kitasatosporales</taxon>
        <taxon>Streptomycetaceae</taxon>
        <taxon>Streptomyces</taxon>
    </lineage>
</organism>
<dbReference type="EC" id="4.6.1.12" evidence="5 6"/>
<feature type="binding site" evidence="5">
    <location>
        <position position="23"/>
    </location>
    <ligand>
        <name>a divalent metal cation</name>
        <dbReference type="ChEBI" id="CHEBI:60240"/>
    </ligand>
</feature>
<protein>
    <recommendedName>
        <fullName evidence="5 6">2-C-methyl-D-erythritol 2,4-cyclodiphosphate synthase</fullName>
        <shortName evidence="5">MECDP-synthase</shortName>
        <shortName evidence="5">MECPP-synthase</shortName>
        <shortName evidence="5">MECPS</shortName>
        <ecNumber evidence="5 6">4.6.1.12</ecNumber>
    </recommendedName>
</protein>
<dbReference type="Pfam" id="PF02542">
    <property type="entry name" value="YgbB"/>
    <property type="match status" value="1"/>
</dbReference>
<feature type="binding site" evidence="5">
    <location>
        <position position="155"/>
    </location>
    <ligand>
        <name>4-CDP-2-C-methyl-D-erythritol 2-phosphate</name>
        <dbReference type="ChEBI" id="CHEBI:57919"/>
    </ligand>
</feature>
<dbReference type="FunFam" id="3.30.1330.50:FF:000003">
    <property type="entry name" value="2-C-methyl-D-erythritol 2,4-cyclodiphosphate synthase"/>
    <property type="match status" value="1"/>
</dbReference>
<dbReference type="GO" id="GO:0019288">
    <property type="term" value="P:isopentenyl diphosphate biosynthetic process, methylerythritol 4-phosphate pathway"/>
    <property type="evidence" value="ECO:0007669"/>
    <property type="project" value="UniProtKB-UniRule"/>
</dbReference>
<evidence type="ECO:0000256" key="5">
    <source>
        <dbReference type="HAMAP-Rule" id="MF_00107"/>
    </source>
</evidence>
<comment type="caution">
    <text evidence="5">Lacks conserved residue(s) required for the propagation of feature annotation.</text>
</comment>
<keyword evidence="9" id="KW-1185">Reference proteome</keyword>
<evidence type="ECO:0000313" key="8">
    <source>
        <dbReference type="EMBL" id="GHE07191.1"/>
    </source>
</evidence>
<evidence type="ECO:0000256" key="3">
    <source>
        <dbReference type="ARBA" id="ARBA00023229"/>
    </source>
</evidence>
<dbReference type="InterPro" id="IPR036571">
    <property type="entry name" value="MECDP_synthase_sf"/>
</dbReference>
<keyword evidence="3 5" id="KW-0414">Isoprene biosynthesis</keyword>
<dbReference type="PANTHER" id="PTHR43181:SF1">
    <property type="entry name" value="2-C-METHYL-D-ERYTHRITOL 2,4-CYCLODIPHOSPHATE SYNTHASE, CHLOROPLASTIC"/>
    <property type="match status" value="1"/>
</dbReference>
<comment type="catalytic activity">
    <reaction evidence="5 6">
        <text>4-CDP-2-C-methyl-D-erythritol 2-phosphate = 2-C-methyl-D-erythritol 2,4-cyclic diphosphate + CMP</text>
        <dbReference type="Rhea" id="RHEA:23864"/>
        <dbReference type="ChEBI" id="CHEBI:57919"/>
        <dbReference type="ChEBI" id="CHEBI:58483"/>
        <dbReference type="ChEBI" id="CHEBI:60377"/>
        <dbReference type="EC" id="4.6.1.12"/>
    </reaction>
</comment>
<dbReference type="HAMAP" id="MF_00107">
    <property type="entry name" value="IspF"/>
    <property type="match status" value="1"/>
</dbReference>
<proteinExistence type="inferred from homology"/>
<sequence>MTTPLGEAPLARCRLPRIGTGVDIHPFAVGRPLRLAGLDWPDEPVGLAGEPDGDVVVHAACNALLTAADLGDLGAHFDTSTPEWQGAAPTVLLAETARLVRDAGFEIGNVSVQLIGERPKLGPRRAEAQKILAAALGAPVFIGAATPEGLGWIGRGDGLAALANALIVELPGVIDGG</sequence>
<evidence type="ECO:0000259" key="7">
    <source>
        <dbReference type="Pfam" id="PF02542"/>
    </source>
</evidence>
<keyword evidence="4 5" id="KW-0456">Lyase</keyword>
<dbReference type="GO" id="GO:0008685">
    <property type="term" value="F:2-C-methyl-D-erythritol 2,4-cyclodiphosphate synthase activity"/>
    <property type="evidence" value="ECO:0007669"/>
    <property type="project" value="UniProtKB-UniRule"/>
</dbReference>
<comment type="pathway">
    <text evidence="5">Isoprenoid biosynthesis; isopentenyl diphosphate biosynthesis via DXP pathway; isopentenyl diphosphate from 1-deoxy-D-xylulose 5-phosphate: step 4/6.</text>
</comment>
<evidence type="ECO:0000256" key="1">
    <source>
        <dbReference type="ARBA" id="ARBA00008480"/>
    </source>
</evidence>
<feature type="site" description="Transition state stabilizer" evidence="5">
    <location>
        <position position="146"/>
    </location>
</feature>
<dbReference type="Gene3D" id="3.30.1330.50">
    <property type="entry name" value="2-C-methyl-D-erythritol 2,4-cyclodiphosphate synthase"/>
    <property type="match status" value="1"/>
</dbReference>
<feature type="domain" description="2-C-methyl-D-erythritol 2,4-cyclodiphosphate synthase" evidence="7">
    <location>
        <begin position="17"/>
        <end position="167"/>
    </location>
</feature>
<evidence type="ECO:0000256" key="6">
    <source>
        <dbReference type="RuleBase" id="RU004395"/>
    </source>
</evidence>
<feature type="binding site" evidence="5">
    <location>
        <begin position="72"/>
        <end position="74"/>
    </location>
    <ligand>
        <name>4-CDP-2-C-methyl-D-erythritol 2-phosphate</name>
        <dbReference type="ChEBI" id="CHEBI:57919"/>
    </ligand>
</feature>
<comment type="similarity">
    <text evidence="1 5 6">Belongs to the IspF family.</text>
</comment>
<dbReference type="InterPro" id="IPR003526">
    <property type="entry name" value="MECDP_synthase"/>
</dbReference>
<dbReference type="PANTHER" id="PTHR43181">
    <property type="entry name" value="2-C-METHYL-D-ERYTHRITOL 2,4-CYCLODIPHOSPHATE SYNTHASE, CHLOROPLASTIC"/>
    <property type="match status" value="1"/>
</dbReference>
<evidence type="ECO:0000256" key="2">
    <source>
        <dbReference type="ARBA" id="ARBA00022723"/>
    </source>
</evidence>
<name>A0A919D4S3_9ACTN</name>
<reference evidence="8" key="2">
    <citation type="submission" date="2020-09" db="EMBL/GenBank/DDBJ databases">
        <authorList>
            <person name="Sun Q."/>
            <person name="Ohkuma M."/>
        </authorList>
    </citation>
    <scope>NUCLEOTIDE SEQUENCE</scope>
    <source>
        <strain evidence="8">JCM 4714</strain>
    </source>
</reference>
<dbReference type="CDD" id="cd00554">
    <property type="entry name" value="MECDP_synthase"/>
    <property type="match status" value="1"/>
</dbReference>
<dbReference type="Proteomes" id="UP000655443">
    <property type="component" value="Unassembled WGS sequence"/>
</dbReference>
<feature type="binding site" evidence="5">
    <location>
        <position position="25"/>
    </location>
    <ligand>
        <name>a divalent metal cation</name>
        <dbReference type="ChEBI" id="CHEBI:60240"/>
    </ligand>
</feature>
<dbReference type="GO" id="GO:0046872">
    <property type="term" value="F:metal ion binding"/>
    <property type="evidence" value="ECO:0007669"/>
    <property type="project" value="UniProtKB-KW"/>
</dbReference>
<comment type="caution">
    <text evidence="8">The sequence shown here is derived from an EMBL/GenBank/DDBJ whole genome shotgun (WGS) entry which is preliminary data.</text>
</comment>
<accession>A0A919D4S3</accession>
<comment type="subunit">
    <text evidence="5">Homotrimer.</text>
</comment>
<dbReference type="EMBL" id="BMVG01000013">
    <property type="protein sequence ID" value="GHE07191.1"/>
    <property type="molecule type" value="Genomic_DNA"/>
</dbReference>
<dbReference type="RefSeq" id="WP_189955988.1">
    <property type="nucleotide sequence ID" value="NZ_BMVG01000013.1"/>
</dbReference>
<evidence type="ECO:0000256" key="4">
    <source>
        <dbReference type="ARBA" id="ARBA00023239"/>
    </source>
</evidence>
<comment type="function">
    <text evidence="5">Involved in the biosynthesis of isopentenyl diphosphate (IPP) and dimethylallyl diphosphate (DMAPP), two major building blocks of isoprenoid compounds. Catalyzes the conversion of 4-diphosphocytidyl-2-C-methyl-D-erythritol 2-phosphate (CDP-ME2P) to 2-C-methyl-D-erythritol 2,4-cyclodiphosphate (ME-CPP) with a corresponding release of cytidine 5-monophosphate (CMP).</text>
</comment>
<dbReference type="SUPFAM" id="SSF69765">
    <property type="entry name" value="IpsF-like"/>
    <property type="match status" value="1"/>
</dbReference>
<dbReference type="GO" id="GO:0016114">
    <property type="term" value="P:terpenoid biosynthetic process"/>
    <property type="evidence" value="ECO:0007669"/>
    <property type="project" value="InterPro"/>
</dbReference>
<dbReference type="AlphaFoldDB" id="A0A919D4S3"/>
<keyword evidence="2 5" id="KW-0479">Metal-binding</keyword>